<evidence type="ECO:0000256" key="1">
    <source>
        <dbReference type="SAM" id="MobiDB-lite"/>
    </source>
</evidence>
<protein>
    <submittedName>
        <fullName evidence="2 3">Uncharacterized protein</fullName>
    </submittedName>
</protein>
<evidence type="ECO:0000313" key="4">
    <source>
        <dbReference type="Proteomes" id="UP000006727"/>
    </source>
</evidence>
<sequence length="166" mass="19198">MRNHHKHHSTCAISTLRQQKREKPEIQLRELDQQILGETIIQHTEALHNLYLVEDIYLSRETSTHLRSQTDTQYARQKNRKKPEFHHEKRILCRSKLEPSKSTRSDARGVSPSQNQALTGRHRAKPTQKYSTPLNCPLCFNLLFLNSLPPCPPLFSVLLSLAVSLT</sequence>
<feature type="region of interest" description="Disordered" evidence="1">
    <location>
        <begin position="1"/>
        <end position="22"/>
    </location>
</feature>
<reference evidence="2 4" key="2">
    <citation type="journal article" date="2018" name="Plant J.">
        <title>The Physcomitrella patens chromosome-scale assembly reveals moss genome structure and evolution.</title>
        <authorList>
            <person name="Lang D."/>
            <person name="Ullrich K.K."/>
            <person name="Murat F."/>
            <person name="Fuchs J."/>
            <person name="Jenkins J."/>
            <person name="Haas F.B."/>
            <person name="Piednoel M."/>
            <person name="Gundlach H."/>
            <person name="Van Bel M."/>
            <person name="Meyberg R."/>
            <person name="Vives C."/>
            <person name="Morata J."/>
            <person name="Symeonidi A."/>
            <person name="Hiss M."/>
            <person name="Muchero W."/>
            <person name="Kamisugi Y."/>
            <person name="Saleh O."/>
            <person name="Blanc G."/>
            <person name="Decker E.L."/>
            <person name="van Gessel N."/>
            <person name="Grimwood J."/>
            <person name="Hayes R.D."/>
            <person name="Graham S.W."/>
            <person name="Gunter L.E."/>
            <person name="McDaniel S.F."/>
            <person name="Hoernstein S.N.W."/>
            <person name="Larsson A."/>
            <person name="Li F.W."/>
            <person name="Perroud P.F."/>
            <person name="Phillips J."/>
            <person name="Ranjan P."/>
            <person name="Rokshar D.S."/>
            <person name="Rothfels C.J."/>
            <person name="Schneider L."/>
            <person name="Shu S."/>
            <person name="Stevenson D.W."/>
            <person name="Thummler F."/>
            <person name="Tillich M."/>
            <person name="Villarreal Aguilar J.C."/>
            <person name="Widiez T."/>
            <person name="Wong G.K."/>
            <person name="Wymore A."/>
            <person name="Zhang Y."/>
            <person name="Zimmer A.D."/>
            <person name="Quatrano R.S."/>
            <person name="Mayer K.F.X."/>
            <person name="Goodstein D."/>
            <person name="Casacuberta J.M."/>
            <person name="Vandepoele K."/>
            <person name="Reski R."/>
            <person name="Cuming A.C."/>
            <person name="Tuskan G.A."/>
            <person name="Maumus F."/>
            <person name="Salse J."/>
            <person name="Schmutz J."/>
            <person name="Rensing S.A."/>
        </authorList>
    </citation>
    <scope>NUCLEOTIDE SEQUENCE [LARGE SCALE GENOMIC DNA]</scope>
    <source>
        <strain evidence="3 4">cv. Gransden 2004</strain>
    </source>
</reference>
<dbReference type="InParanoid" id="A0A2K1K828"/>
<feature type="compositionally biased region" description="Basic and acidic residues" evidence="1">
    <location>
        <begin position="85"/>
        <end position="107"/>
    </location>
</feature>
<gene>
    <name evidence="2" type="ORF">PHYPA_011828</name>
</gene>
<organism evidence="2">
    <name type="scientific">Physcomitrium patens</name>
    <name type="common">Spreading-leaved earth moss</name>
    <name type="synonym">Physcomitrella patens</name>
    <dbReference type="NCBI Taxonomy" id="3218"/>
    <lineage>
        <taxon>Eukaryota</taxon>
        <taxon>Viridiplantae</taxon>
        <taxon>Streptophyta</taxon>
        <taxon>Embryophyta</taxon>
        <taxon>Bryophyta</taxon>
        <taxon>Bryophytina</taxon>
        <taxon>Bryopsida</taxon>
        <taxon>Funariidae</taxon>
        <taxon>Funariales</taxon>
        <taxon>Funariaceae</taxon>
        <taxon>Physcomitrium</taxon>
    </lineage>
</organism>
<reference evidence="3" key="3">
    <citation type="submission" date="2020-12" db="UniProtKB">
        <authorList>
            <consortium name="EnsemblPlants"/>
        </authorList>
    </citation>
    <scope>IDENTIFICATION</scope>
</reference>
<proteinExistence type="predicted"/>
<accession>A0A2K1K828</accession>
<name>A0A2K1K828_PHYPA</name>
<dbReference type="AlphaFoldDB" id="A0A2K1K828"/>
<dbReference type="EMBL" id="ABEU02000008">
    <property type="protein sequence ID" value="PNR49931.1"/>
    <property type="molecule type" value="Genomic_DNA"/>
</dbReference>
<feature type="region of interest" description="Disordered" evidence="1">
    <location>
        <begin position="64"/>
        <end position="128"/>
    </location>
</feature>
<feature type="compositionally biased region" description="Polar residues" evidence="1">
    <location>
        <begin position="65"/>
        <end position="76"/>
    </location>
</feature>
<evidence type="ECO:0000313" key="3">
    <source>
        <dbReference type="EnsemblPlants" id="PAC:32965533.CDS.1"/>
    </source>
</evidence>
<dbReference type="Gramene" id="Pp3c8_19857V3.1">
    <property type="protein sequence ID" value="PAC:32965533.CDS.1"/>
    <property type="gene ID" value="Pp3c8_19857"/>
</dbReference>
<dbReference type="Proteomes" id="UP000006727">
    <property type="component" value="Chromosome 8"/>
</dbReference>
<reference evidence="2 4" key="1">
    <citation type="journal article" date="2008" name="Science">
        <title>The Physcomitrella genome reveals evolutionary insights into the conquest of land by plants.</title>
        <authorList>
            <person name="Rensing S."/>
            <person name="Lang D."/>
            <person name="Zimmer A."/>
            <person name="Terry A."/>
            <person name="Salamov A."/>
            <person name="Shapiro H."/>
            <person name="Nishiyama T."/>
            <person name="Perroud P.-F."/>
            <person name="Lindquist E."/>
            <person name="Kamisugi Y."/>
            <person name="Tanahashi T."/>
            <person name="Sakakibara K."/>
            <person name="Fujita T."/>
            <person name="Oishi K."/>
            <person name="Shin-I T."/>
            <person name="Kuroki Y."/>
            <person name="Toyoda A."/>
            <person name="Suzuki Y."/>
            <person name="Hashimoto A."/>
            <person name="Yamaguchi K."/>
            <person name="Sugano A."/>
            <person name="Kohara Y."/>
            <person name="Fujiyama A."/>
            <person name="Anterola A."/>
            <person name="Aoki S."/>
            <person name="Ashton N."/>
            <person name="Barbazuk W.B."/>
            <person name="Barker E."/>
            <person name="Bennetzen J."/>
            <person name="Bezanilla M."/>
            <person name="Blankenship R."/>
            <person name="Cho S.H."/>
            <person name="Dutcher S."/>
            <person name="Estelle M."/>
            <person name="Fawcett J.A."/>
            <person name="Gundlach H."/>
            <person name="Hanada K."/>
            <person name="Heyl A."/>
            <person name="Hicks K.A."/>
            <person name="Hugh J."/>
            <person name="Lohr M."/>
            <person name="Mayer K."/>
            <person name="Melkozernov A."/>
            <person name="Murata T."/>
            <person name="Nelson D."/>
            <person name="Pils B."/>
            <person name="Prigge M."/>
            <person name="Reiss B."/>
            <person name="Renner T."/>
            <person name="Rombauts S."/>
            <person name="Rushton P."/>
            <person name="Sanderfoot A."/>
            <person name="Schween G."/>
            <person name="Shiu S.-H."/>
            <person name="Stueber K."/>
            <person name="Theodoulou F.L."/>
            <person name="Tu H."/>
            <person name="Van de Peer Y."/>
            <person name="Verrier P.J."/>
            <person name="Waters E."/>
            <person name="Wood A."/>
            <person name="Yang L."/>
            <person name="Cove D."/>
            <person name="Cuming A."/>
            <person name="Hasebe M."/>
            <person name="Lucas S."/>
            <person name="Mishler D.B."/>
            <person name="Reski R."/>
            <person name="Grigoriev I."/>
            <person name="Quatrano R.S."/>
            <person name="Boore J.L."/>
        </authorList>
    </citation>
    <scope>NUCLEOTIDE SEQUENCE [LARGE SCALE GENOMIC DNA]</scope>
    <source>
        <strain evidence="3 4">cv. Gransden 2004</strain>
    </source>
</reference>
<evidence type="ECO:0000313" key="2">
    <source>
        <dbReference type="EMBL" id="PNR49931.1"/>
    </source>
</evidence>
<keyword evidence="4" id="KW-1185">Reference proteome</keyword>
<dbReference type="EnsemblPlants" id="Pp3c8_19857V3.1">
    <property type="protein sequence ID" value="PAC:32965533.CDS.1"/>
    <property type="gene ID" value="Pp3c8_19857"/>
</dbReference>